<reference evidence="1" key="1">
    <citation type="submission" date="2019-09" db="EMBL/GenBank/DDBJ databases">
        <title>Comparative Genomics of Leptospira interrogans Reveals Genome Plasticity - A Common Adaptive Strategy for Survival in Various Hosts.</title>
        <authorList>
            <person name="Ramli S.R."/>
            <person name="Bunk B."/>
            <person name="Goris M."/>
            <person name="Bhuju S."/>
            <person name="Jarek M."/>
            <person name="Sproer C."/>
            <person name="Mustakim S."/>
            <person name="Strommenger B."/>
            <person name="Pessler F."/>
        </authorList>
    </citation>
    <scope>NUCLEOTIDE SEQUENCE</scope>
    <source>
        <strain evidence="1">782</strain>
    </source>
</reference>
<dbReference type="EMBL" id="CP043884">
    <property type="protein sequence ID" value="QOI43607.1"/>
    <property type="molecule type" value="Genomic_DNA"/>
</dbReference>
<organism evidence="1 2">
    <name type="scientific">Leptospira interrogans serovar Canicola</name>
    <dbReference type="NCBI Taxonomy" id="211880"/>
    <lineage>
        <taxon>Bacteria</taxon>
        <taxon>Pseudomonadati</taxon>
        <taxon>Spirochaetota</taxon>
        <taxon>Spirochaetia</taxon>
        <taxon>Leptospirales</taxon>
        <taxon>Leptospiraceae</taxon>
        <taxon>Leptospira</taxon>
    </lineage>
</organism>
<proteinExistence type="predicted"/>
<dbReference type="RefSeq" id="WP_061234334.1">
    <property type="nucleotide sequence ID" value="NZ_CP043884.1"/>
</dbReference>
<gene>
    <name evidence="1" type="ORF">Lepto782_16025</name>
</gene>
<dbReference type="AlphaFoldDB" id="A0AAP9WEP0"/>
<accession>A0AAP9WEP0</accession>
<dbReference type="Proteomes" id="UP000663124">
    <property type="component" value="Chromosome 1"/>
</dbReference>
<evidence type="ECO:0000313" key="2">
    <source>
        <dbReference type="Proteomes" id="UP000663124"/>
    </source>
</evidence>
<sequence length="111" mass="12465">MKKANRQLKETNLHFFTGQGGGLVMLALNMERRINSAIIVELIQKILSIEFSFIDGFFVCTPSWGEYIAATDNYHSVISGRVKPGMPKELEDIVSIIANSWCDFVDEKGHS</sequence>
<name>A0AAP9WEP0_LEPIR</name>
<evidence type="ECO:0000313" key="1">
    <source>
        <dbReference type="EMBL" id="QOI43607.1"/>
    </source>
</evidence>
<protein>
    <submittedName>
        <fullName evidence="1">Uncharacterized protein</fullName>
    </submittedName>
</protein>